<comment type="caution">
    <text evidence="1">The sequence shown here is derived from an EMBL/GenBank/DDBJ whole genome shotgun (WGS) entry which is preliminary data.</text>
</comment>
<dbReference type="GeneID" id="85316407"/>
<reference evidence="1" key="1">
    <citation type="submission" date="2023-06" db="EMBL/GenBank/DDBJ databases">
        <title>Genome-scale phylogeny and comparative genomics of the fungal order Sordariales.</title>
        <authorList>
            <consortium name="Lawrence Berkeley National Laboratory"/>
            <person name="Hensen N."/>
            <person name="Bonometti L."/>
            <person name="Westerberg I."/>
            <person name="Brannstrom I.O."/>
            <person name="Guillou S."/>
            <person name="Cros-Aarteil S."/>
            <person name="Calhoun S."/>
            <person name="Haridas S."/>
            <person name="Kuo A."/>
            <person name="Mondo S."/>
            <person name="Pangilinan J."/>
            <person name="Riley R."/>
            <person name="Labutti K."/>
            <person name="Andreopoulos B."/>
            <person name="Lipzen A."/>
            <person name="Chen C."/>
            <person name="Yanf M."/>
            <person name="Daum C."/>
            <person name="Ng V."/>
            <person name="Clum A."/>
            <person name="Steindorff A."/>
            <person name="Ohm R."/>
            <person name="Martin F."/>
            <person name="Silar P."/>
            <person name="Natvig D."/>
            <person name="Lalanne C."/>
            <person name="Gautier V."/>
            <person name="Ament-Velasquez S.L."/>
            <person name="Kruys A."/>
            <person name="Hutchinson M.I."/>
            <person name="Powell A.J."/>
            <person name="Barry K."/>
            <person name="Miller A.N."/>
            <person name="Grigoriev I.V."/>
            <person name="Debuchy R."/>
            <person name="Gladieux P."/>
            <person name="Thoren M.H."/>
            <person name="Johannesson H."/>
        </authorList>
    </citation>
    <scope>NUCLEOTIDE SEQUENCE</scope>
    <source>
        <strain evidence="1">8032-3</strain>
    </source>
</reference>
<protein>
    <submittedName>
        <fullName evidence="1">Uncharacterized protein</fullName>
    </submittedName>
</protein>
<organism evidence="1 2">
    <name type="scientific">Phialemonium atrogriseum</name>
    <dbReference type="NCBI Taxonomy" id="1093897"/>
    <lineage>
        <taxon>Eukaryota</taxon>
        <taxon>Fungi</taxon>
        <taxon>Dikarya</taxon>
        <taxon>Ascomycota</taxon>
        <taxon>Pezizomycotina</taxon>
        <taxon>Sordariomycetes</taxon>
        <taxon>Sordariomycetidae</taxon>
        <taxon>Cephalothecales</taxon>
        <taxon>Cephalothecaceae</taxon>
        <taxon>Phialemonium</taxon>
    </lineage>
</organism>
<dbReference type="Proteomes" id="UP001244011">
    <property type="component" value="Unassembled WGS sequence"/>
</dbReference>
<evidence type="ECO:0000313" key="2">
    <source>
        <dbReference type="Proteomes" id="UP001244011"/>
    </source>
</evidence>
<gene>
    <name evidence="1" type="ORF">QBC33DRAFT_97712</name>
</gene>
<name>A0AAJ0BXN9_9PEZI</name>
<dbReference type="AlphaFoldDB" id="A0AAJ0BXN9"/>
<proteinExistence type="predicted"/>
<sequence length="83" mass="9195">MCELRFYRCSCGTRWTAHKKLSSCDSPEPAVRCPESLCMYVGSPRKPQKGECELCRKLREALESMDDDRGDGEGKGESTGGTS</sequence>
<dbReference type="EMBL" id="MU839011">
    <property type="protein sequence ID" value="KAK1766403.1"/>
    <property type="molecule type" value="Genomic_DNA"/>
</dbReference>
<keyword evidence="2" id="KW-1185">Reference proteome</keyword>
<dbReference type="RefSeq" id="XP_060282616.1">
    <property type="nucleotide sequence ID" value="XM_060433220.1"/>
</dbReference>
<evidence type="ECO:0000313" key="1">
    <source>
        <dbReference type="EMBL" id="KAK1766403.1"/>
    </source>
</evidence>
<accession>A0AAJ0BXN9</accession>